<evidence type="ECO:0000313" key="2">
    <source>
        <dbReference type="EMBL" id="GAH90447.1"/>
    </source>
</evidence>
<protein>
    <submittedName>
        <fullName evidence="2">Uncharacterized protein</fullName>
    </submittedName>
</protein>
<dbReference type="AlphaFoldDB" id="X1J917"/>
<name>X1J917_9ZZZZ</name>
<sequence>MAKNPTTKTKKKSTTRDTLPSAPTTRGRYGAIARTGNKCIGEVCFNEEKNEIEIFLDKEQCDPAAVKDVVEGMLTGARTRIIVPDFHEDDEE</sequence>
<comment type="caution">
    <text evidence="2">The sequence shown here is derived from an EMBL/GenBank/DDBJ whole genome shotgun (WGS) entry which is preliminary data.</text>
</comment>
<gene>
    <name evidence="2" type="ORF">S06H3_02938</name>
</gene>
<reference evidence="2" key="1">
    <citation type="journal article" date="2014" name="Front. Microbiol.">
        <title>High frequency of phylogenetically diverse reductive dehalogenase-homologous genes in deep subseafloor sedimentary metagenomes.</title>
        <authorList>
            <person name="Kawai M."/>
            <person name="Futagami T."/>
            <person name="Toyoda A."/>
            <person name="Takaki Y."/>
            <person name="Nishi S."/>
            <person name="Hori S."/>
            <person name="Arai W."/>
            <person name="Tsubouchi T."/>
            <person name="Morono Y."/>
            <person name="Uchiyama I."/>
            <person name="Ito T."/>
            <person name="Fujiyama A."/>
            <person name="Inagaki F."/>
            <person name="Takami H."/>
        </authorList>
    </citation>
    <scope>NUCLEOTIDE SEQUENCE</scope>
    <source>
        <strain evidence="2">Expedition CK06-06</strain>
    </source>
</reference>
<feature type="region of interest" description="Disordered" evidence="1">
    <location>
        <begin position="1"/>
        <end position="28"/>
    </location>
</feature>
<accession>X1J917</accession>
<organism evidence="2">
    <name type="scientific">marine sediment metagenome</name>
    <dbReference type="NCBI Taxonomy" id="412755"/>
    <lineage>
        <taxon>unclassified sequences</taxon>
        <taxon>metagenomes</taxon>
        <taxon>ecological metagenomes</taxon>
    </lineage>
</organism>
<proteinExistence type="predicted"/>
<dbReference type="EMBL" id="BARV01000912">
    <property type="protein sequence ID" value="GAH90447.1"/>
    <property type="molecule type" value="Genomic_DNA"/>
</dbReference>
<evidence type="ECO:0000256" key="1">
    <source>
        <dbReference type="SAM" id="MobiDB-lite"/>
    </source>
</evidence>